<keyword evidence="1" id="KW-0614">Plasmid</keyword>
<geneLocation type="plasmid" evidence="1 2">
    <name>unnamed</name>
</geneLocation>
<dbReference type="CDD" id="cd01029">
    <property type="entry name" value="TOPRIM_primases"/>
    <property type="match status" value="1"/>
</dbReference>
<dbReference type="AlphaFoldDB" id="A0AAJ5RQ56"/>
<evidence type="ECO:0000313" key="2">
    <source>
        <dbReference type="Proteomes" id="UP001219585"/>
    </source>
</evidence>
<name>A0AAJ5RQ56_9BACI</name>
<dbReference type="Proteomes" id="UP001219585">
    <property type="component" value="Plasmid unnamed"/>
</dbReference>
<dbReference type="GO" id="GO:0006260">
    <property type="term" value="P:DNA replication"/>
    <property type="evidence" value="ECO:0007669"/>
    <property type="project" value="InterPro"/>
</dbReference>
<dbReference type="Gene3D" id="3.90.580.10">
    <property type="entry name" value="Zinc finger, CHC2-type domain"/>
    <property type="match status" value="1"/>
</dbReference>
<dbReference type="RefSeq" id="WP_274797439.1">
    <property type="nucleotide sequence ID" value="NZ_CP113528.1"/>
</dbReference>
<dbReference type="GO" id="GO:0003677">
    <property type="term" value="F:DNA binding"/>
    <property type="evidence" value="ECO:0007669"/>
    <property type="project" value="InterPro"/>
</dbReference>
<accession>A0AAJ5RQ56</accession>
<organism evidence="1 2">
    <name type="scientific">Lysinibacillus irui</name>
    <dbReference type="NCBI Taxonomy" id="2998077"/>
    <lineage>
        <taxon>Bacteria</taxon>
        <taxon>Bacillati</taxon>
        <taxon>Bacillota</taxon>
        <taxon>Bacilli</taxon>
        <taxon>Bacillales</taxon>
        <taxon>Bacillaceae</taxon>
        <taxon>Lysinibacillus</taxon>
    </lineage>
</organism>
<dbReference type="KEGG" id="liu:OU989_23305"/>
<dbReference type="EMBL" id="CP113528">
    <property type="protein sequence ID" value="WDV09218.1"/>
    <property type="molecule type" value="Genomic_DNA"/>
</dbReference>
<reference evidence="1" key="1">
    <citation type="submission" date="2022-11" db="EMBL/GenBank/DDBJ databases">
        <title>Lysinibacillus irui.</title>
        <authorList>
            <person name="Akintayo S.O."/>
        </authorList>
    </citation>
    <scope>NUCLEOTIDE SEQUENCE</scope>
    <source>
        <strain evidence="1">IRB4-01</strain>
        <plasmid evidence="1">unnamed</plasmid>
    </source>
</reference>
<gene>
    <name evidence="1" type="ORF">OU989_23305</name>
</gene>
<protein>
    <submittedName>
        <fullName evidence="1">DNA primase</fullName>
    </submittedName>
</protein>
<dbReference type="InterPro" id="IPR034154">
    <property type="entry name" value="TOPRIM_DnaG/twinkle"/>
</dbReference>
<evidence type="ECO:0000313" key="1">
    <source>
        <dbReference type="EMBL" id="WDV09218.1"/>
    </source>
</evidence>
<dbReference type="GO" id="GO:0008270">
    <property type="term" value="F:zinc ion binding"/>
    <property type="evidence" value="ECO:0007669"/>
    <property type="project" value="InterPro"/>
</dbReference>
<dbReference type="SUPFAM" id="SSF57783">
    <property type="entry name" value="Zinc beta-ribbon"/>
    <property type="match status" value="1"/>
</dbReference>
<dbReference type="InterPro" id="IPR036977">
    <property type="entry name" value="DNA_primase_Znf_CHC2"/>
</dbReference>
<proteinExistence type="predicted"/>
<sequence length="462" mass="52566">MAKISQESVERVKAVTLVDLAQALGLPTKRVGKQLFIPCPNPSHSESKLDTCCIEINKNIFNCFHCADVKGNNAIALFSWHQFGQREGKFKESVLGIAQLMDIEVKDERGVIMKSGSNTYMPSVKIISQELESQPIQVVDAFYRALLKLCPLRKEHVDELMGKRRYSIEEINLHMFRSVPSLEEWINIYAHLKSLKYPFERIPGLSQIFQPDYFDSRIPRELGEAGVFTDSKGKKHNGHWFYVLSAANGYFIPVFNEDGYIVRLRVRKDSGSPKYVWFSSTHNIEIENTITKARRNGVSSGAPITIEVPPDYLKVWERGINVTNLFQTRTLLVTEGEHKAKISAKTFNVFAAGLPGAGNFNELLKLIRKWNIQKLIIAYDMDTLQRSDDSEESVKKQATLMEIVNRFAIEVAKLGVHSVIWTWNLKDGKGLDDLVHNRKLPIEFNLTTKSQRAVTLDTVHKL</sequence>